<protein>
    <submittedName>
        <fullName evidence="2">Uncharacterized protein</fullName>
    </submittedName>
</protein>
<evidence type="ECO:0000256" key="1">
    <source>
        <dbReference type="SAM" id="MobiDB-lite"/>
    </source>
</evidence>
<evidence type="ECO:0000313" key="2">
    <source>
        <dbReference type="EMBL" id="KAG6477836.1"/>
    </source>
</evidence>
<comment type="caution">
    <text evidence="2">The sequence shown here is derived from an EMBL/GenBank/DDBJ whole genome shotgun (WGS) entry which is preliminary data.</text>
</comment>
<dbReference type="AlphaFoldDB" id="A0A8J5K9M4"/>
<proteinExistence type="predicted"/>
<dbReference type="Proteomes" id="UP000734854">
    <property type="component" value="Unassembled WGS sequence"/>
</dbReference>
<feature type="compositionally biased region" description="Basic and acidic residues" evidence="1">
    <location>
        <begin position="1"/>
        <end position="12"/>
    </location>
</feature>
<organism evidence="2 3">
    <name type="scientific">Zingiber officinale</name>
    <name type="common">Ginger</name>
    <name type="synonym">Amomum zingiber</name>
    <dbReference type="NCBI Taxonomy" id="94328"/>
    <lineage>
        <taxon>Eukaryota</taxon>
        <taxon>Viridiplantae</taxon>
        <taxon>Streptophyta</taxon>
        <taxon>Embryophyta</taxon>
        <taxon>Tracheophyta</taxon>
        <taxon>Spermatophyta</taxon>
        <taxon>Magnoliopsida</taxon>
        <taxon>Liliopsida</taxon>
        <taxon>Zingiberales</taxon>
        <taxon>Zingiberaceae</taxon>
        <taxon>Zingiber</taxon>
    </lineage>
</organism>
<keyword evidence="3" id="KW-1185">Reference proteome</keyword>
<evidence type="ECO:0000313" key="3">
    <source>
        <dbReference type="Proteomes" id="UP000734854"/>
    </source>
</evidence>
<sequence length="93" mass="10112">MPRRDHPQNRDWRRSRHPSRVAQVGDDCAPGGLRGPGGARSGATPGGDVVGASQDKLLCLLAQPPAGHHPRRTAHRLEGHRRGPRDALRLRPT</sequence>
<dbReference type="EMBL" id="JACMSC010000017">
    <property type="protein sequence ID" value="KAG6477836.1"/>
    <property type="molecule type" value="Genomic_DNA"/>
</dbReference>
<feature type="region of interest" description="Disordered" evidence="1">
    <location>
        <begin position="63"/>
        <end position="93"/>
    </location>
</feature>
<gene>
    <name evidence="2" type="ORF">ZIOFF_061268</name>
</gene>
<feature type="compositionally biased region" description="Basic and acidic residues" evidence="1">
    <location>
        <begin position="75"/>
        <end position="93"/>
    </location>
</feature>
<reference evidence="2 3" key="1">
    <citation type="submission" date="2020-08" db="EMBL/GenBank/DDBJ databases">
        <title>Plant Genome Project.</title>
        <authorList>
            <person name="Zhang R.-G."/>
        </authorList>
    </citation>
    <scope>NUCLEOTIDE SEQUENCE [LARGE SCALE GENOMIC DNA]</scope>
    <source>
        <tissue evidence="2">Rhizome</tissue>
    </source>
</reference>
<feature type="region of interest" description="Disordered" evidence="1">
    <location>
        <begin position="1"/>
        <end position="50"/>
    </location>
</feature>
<accession>A0A8J5K9M4</accession>
<name>A0A8J5K9M4_ZINOF</name>
<feature type="compositionally biased region" description="Gly residues" evidence="1">
    <location>
        <begin position="32"/>
        <end position="49"/>
    </location>
</feature>